<keyword evidence="7" id="KW-0677">Repeat</keyword>
<dbReference type="FunFam" id="3.80.10.10:FF:000129">
    <property type="entry name" value="Leucine-rich repeat receptor-like kinase"/>
    <property type="match status" value="1"/>
</dbReference>
<dbReference type="EMBL" id="KI392510">
    <property type="protein sequence ID" value="ERN15228.1"/>
    <property type="molecule type" value="Genomic_DNA"/>
</dbReference>
<keyword evidence="11" id="KW-0675">Receptor</keyword>
<dbReference type="Proteomes" id="UP000017836">
    <property type="component" value="Unassembled WGS sequence"/>
</dbReference>
<dbReference type="Pfam" id="PF13855">
    <property type="entry name" value="LRR_8"/>
    <property type="match status" value="1"/>
</dbReference>
<dbReference type="AlphaFoldDB" id="U5D4E9"/>
<dbReference type="PANTHER" id="PTHR45631">
    <property type="entry name" value="OS07G0107800 PROTEIN-RELATED"/>
    <property type="match status" value="1"/>
</dbReference>
<evidence type="ECO:0000256" key="7">
    <source>
        <dbReference type="ARBA" id="ARBA00022737"/>
    </source>
</evidence>
<keyword evidence="8" id="KW-0808">Transferase</keyword>
<evidence type="ECO:0000256" key="10">
    <source>
        <dbReference type="ARBA" id="ARBA00023136"/>
    </source>
</evidence>
<evidence type="ECO:0000256" key="8">
    <source>
        <dbReference type="ARBA" id="ARBA00022777"/>
    </source>
</evidence>
<dbReference type="InterPro" id="IPR000719">
    <property type="entry name" value="Prot_kinase_dom"/>
</dbReference>
<dbReference type="Gene3D" id="3.30.200.20">
    <property type="entry name" value="Phosphorylase Kinase, domain 1"/>
    <property type="match status" value="1"/>
</dbReference>
<protein>
    <recommendedName>
        <fullName evidence="13">Protein kinase domain-containing protein</fullName>
    </recommendedName>
</protein>
<comment type="subcellular location">
    <subcellularLocation>
        <location evidence="1">Membrane</location>
        <topology evidence="1">Single-pass membrane protein</topology>
    </subcellularLocation>
</comment>
<dbReference type="InterPro" id="IPR032675">
    <property type="entry name" value="LRR_dom_sf"/>
</dbReference>
<dbReference type="SMART" id="SM00220">
    <property type="entry name" value="S_TKc"/>
    <property type="match status" value="1"/>
</dbReference>
<dbReference type="OMA" id="DHGAMES"/>
<dbReference type="eggNOG" id="ENOG502QQCZ">
    <property type="taxonomic scope" value="Eukaryota"/>
</dbReference>
<dbReference type="PROSITE" id="PS50011">
    <property type="entry name" value="PROTEIN_KINASE_DOM"/>
    <property type="match status" value="1"/>
</dbReference>
<keyword evidence="8" id="KW-0418">Kinase</keyword>
<reference evidence="15" key="1">
    <citation type="journal article" date="2013" name="Science">
        <title>The Amborella genome and the evolution of flowering plants.</title>
        <authorList>
            <consortium name="Amborella Genome Project"/>
        </authorList>
    </citation>
    <scope>NUCLEOTIDE SEQUENCE [LARGE SCALE GENOMIC DNA]</scope>
</reference>
<evidence type="ECO:0000313" key="14">
    <source>
        <dbReference type="EMBL" id="ERN15228.1"/>
    </source>
</evidence>
<keyword evidence="15" id="KW-1185">Reference proteome</keyword>
<dbReference type="Pfam" id="PF07714">
    <property type="entry name" value="PK_Tyr_Ser-Thr"/>
    <property type="match status" value="1"/>
</dbReference>
<dbReference type="SUPFAM" id="SSF52058">
    <property type="entry name" value="L domain-like"/>
    <property type="match status" value="1"/>
</dbReference>
<sequence length="485" mass="53466">MAMKRVYGIKGWNGDPCLPRNYSWDALNCSDSPTPKIISLNLGGSGLSGRISAALEGLKEIQSLNLSNNSLTGTIPDVLSHLPKLVILDLRDNNLSGSVPRALLDKNNSQSLAIRIDGNPSLCSTPSCGQSRDSVQMGRNNHSQCPQAVIIVSIVGGIVIISAFFMLLLWKIRNLQVKMSKGKLQSPSEMNGSRAFAYSEVVLSSASRQGFKEFSAEVKLLMRVHHKNLAAFIGFCEEGNNMILIYEYMAKGNLQGILLDDHSSRVFNWEQRLQIALCAAQGLEYLHYGCKPPIIHRDVKTSNILLNERLEAKLADFGLSKAWANDGDTHISTVVVGTPGYVDPEYYITNKLNEKSDVYSFGIVLLELITGLPAIIVNEQRIHIIQWVTPNLVKGSIASIVDPRMQGQYDTSSMWKVAEIAMACTPHTGIKRPTMSDVVHELKGSLELEVARLKRISGKKSRSQSRNSSNLIQSNSQSVFYPLPR</sequence>
<feature type="transmembrane region" description="Helical" evidence="12">
    <location>
        <begin position="148"/>
        <end position="170"/>
    </location>
</feature>
<dbReference type="FunFam" id="1.10.510.10:FF:000146">
    <property type="entry name" value="LRR receptor-like serine/threonine-protein kinase IOS1"/>
    <property type="match status" value="1"/>
</dbReference>
<dbReference type="GO" id="GO:0016020">
    <property type="term" value="C:membrane"/>
    <property type="evidence" value="ECO:0007669"/>
    <property type="project" value="UniProtKB-SubCell"/>
</dbReference>
<evidence type="ECO:0000256" key="2">
    <source>
        <dbReference type="ARBA" id="ARBA00022527"/>
    </source>
</evidence>
<keyword evidence="3" id="KW-0597">Phosphoprotein</keyword>
<feature type="domain" description="Protein kinase" evidence="13">
    <location>
        <begin position="173"/>
        <end position="443"/>
    </location>
</feature>
<gene>
    <name evidence="14" type="ORF">AMTR_s00056p00191070</name>
</gene>
<dbReference type="Gramene" id="ERN15228">
    <property type="protein sequence ID" value="ERN15228"/>
    <property type="gene ID" value="AMTR_s00056p00191070"/>
</dbReference>
<dbReference type="PANTHER" id="PTHR45631:SF162">
    <property type="entry name" value="PROTEIN KINASE DOMAIN-CONTAINING PROTEIN"/>
    <property type="match status" value="1"/>
</dbReference>
<keyword evidence="6" id="KW-0732">Signal</keyword>
<evidence type="ECO:0000256" key="1">
    <source>
        <dbReference type="ARBA" id="ARBA00004167"/>
    </source>
</evidence>
<evidence type="ECO:0000256" key="4">
    <source>
        <dbReference type="ARBA" id="ARBA00022614"/>
    </source>
</evidence>
<dbReference type="Gene3D" id="1.10.510.10">
    <property type="entry name" value="Transferase(Phosphotransferase) domain 1"/>
    <property type="match status" value="1"/>
</dbReference>
<evidence type="ECO:0000256" key="6">
    <source>
        <dbReference type="ARBA" id="ARBA00022729"/>
    </source>
</evidence>
<dbReference type="InterPro" id="IPR001611">
    <property type="entry name" value="Leu-rich_rpt"/>
</dbReference>
<dbReference type="InterPro" id="IPR001245">
    <property type="entry name" value="Ser-Thr/Tyr_kinase_cat_dom"/>
</dbReference>
<dbReference type="InterPro" id="IPR011009">
    <property type="entry name" value="Kinase-like_dom_sf"/>
</dbReference>
<keyword evidence="5 12" id="KW-0812">Transmembrane</keyword>
<evidence type="ECO:0000256" key="12">
    <source>
        <dbReference type="SAM" id="Phobius"/>
    </source>
</evidence>
<accession>U5D4E9</accession>
<dbReference type="GO" id="GO:0004674">
    <property type="term" value="F:protein serine/threonine kinase activity"/>
    <property type="evidence" value="ECO:0007669"/>
    <property type="project" value="UniProtKB-KW"/>
</dbReference>
<evidence type="ECO:0000256" key="11">
    <source>
        <dbReference type="ARBA" id="ARBA00023170"/>
    </source>
</evidence>
<keyword evidence="9 12" id="KW-1133">Transmembrane helix</keyword>
<keyword evidence="10 12" id="KW-0472">Membrane</keyword>
<dbReference type="Gene3D" id="3.80.10.10">
    <property type="entry name" value="Ribonuclease Inhibitor"/>
    <property type="match status" value="1"/>
</dbReference>
<keyword evidence="2" id="KW-0723">Serine/threonine-protein kinase</keyword>
<proteinExistence type="predicted"/>
<name>U5D4E9_AMBTC</name>
<evidence type="ECO:0000313" key="15">
    <source>
        <dbReference type="Proteomes" id="UP000017836"/>
    </source>
</evidence>
<dbReference type="InterPro" id="IPR008271">
    <property type="entry name" value="Ser/Thr_kinase_AS"/>
</dbReference>
<dbReference type="PROSITE" id="PS00108">
    <property type="entry name" value="PROTEIN_KINASE_ST"/>
    <property type="match status" value="1"/>
</dbReference>
<evidence type="ECO:0000256" key="9">
    <source>
        <dbReference type="ARBA" id="ARBA00022989"/>
    </source>
</evidence>
<keyword evidence="4" id="KW-0433">Leucine-rich repeat</keyword>
<evidence type="ECO:0000256" key="5">
    <source>
        <dbReference type="ARBA" id="ARBA00022692"/>
    </source>
</evidence>
<dbReference type="SUPFAM" id="SSF56112">
    <property type="entry name" value="Protein kinase-like (PK-like)"/>
    <property type="match status" value="1"/>
</dbReference>
<dbReference type="HOGENOM" id="CLU_000288_92_6_1"/>
<evidence type="ECO:0000256" key="3">
    <source>
        <dbReference type="ARBA" id="ARBA00022553"/>
    </source>
</evidence>
<organism evidence="14 15">
    <name type="scientific">Amborella trichopoda</name>
    <dbReference type="NCBI Taxonomy" id="13333"/>
    <lineage>
        <taxon>Eukaryota</taxon>
        <taxon>Viridiplantae</taxon>
        <taxon>Streptophyta</taxon>
        <taxon>Embryophyta</taxon>
        <taxon>Tracheophyta</taxon>
        <taxon>Spermatophyta</taxon>
        <taxon>Magnoliopsida</taxon>
        <taxon>Amborellales</taxon>
        <taxon>Amborellaceae</taxon>
        <taxon>Amborella</taxon>
    </lineage>
</organism>
<dbReference type="GO" id="GO:0005524">
    <property type="term" value="F:ATP binding"/>
    <property type="evidence" value="ECO:0007669"/>
    <property type="project" value="InterPro"/>
</dbReference>
<evidence type="ECO:0000259" key="13">
    <source>
        <dbReference type="PROSITE" id="PS50011"/>
    </source>
</evidence>